<proteinExistence type="inferred from homology"/>
<feature type="transmembrane region" description="Helical" evidence="8">
    <location>
        <begin position="6"/>
        <end position="24"/>
    </location>
</feature>
<keyword evidence="7 8" id="KW-0464">Manganese</keyword>
<dbReference type="PANTHER" id="PTHR35529">
    <property type="entry name" value="MANGANESE EFFLUX PUMP MNTP-RELATED"/>
    <property type="match status" value="1"/>
</dbReference>
<keyword evidence="6 8" id="KW-0472">Membrane</keyword>
<evidence type="ECO:0000256" key="2">
    <source>
        <dbReference type="ARBA" id="ARBA00022475"/>
    </source>
</evidence>
<dbReference type="GO" id="GO:0005384">
    <property type="term" value="F:manganese ion transmembrane transporter activity"/>
    <property type="evidence" value="ECO:0007669"/>
    <property type="project" value="UniProtKB-UniRule"/>
</dbReference>
<feature type="transmembrane region" description="Helical" evidence="8">
    <location>
        <begin position="72"/>
        <end position="90"/>
    </location>
</feature>
<keyword evidence="4 8" id="KW-1133">Transmembrane helix</keyword>
<dbReference type="AlphaFoldDB" id="A0A9D1MF54"/>
<comment type="caution">
    <text evidence="9">The sequence shown here is derived from an EMBL/GenBank/DDBJ whole genome shotgun (WGS) entry which is preliminary data.</text>
</comment>
<dbReference type="EMBL" id="DVMZ01000123">
    <property type="protein sequence ID" value="HIU59368.1"/>
    <property type="molecule type" value="Genomic_DNA"/>
</dbReference>
<accession>A0A9D1MF54</accession>
<dbReference type="InterPro" id="IPR022929">
    <property type="entry name" value="Put_MntP"/>
</dbReference>
<feature type="transmembrane region" description="Helical" evidence="8">
    <location>
        <begin position="116"/>
        <end position="138"/>
    </location>
</feature>
<feature type="transmembrane region" description="Helical" evidence="8">
    <location>
        <begin position="36"/>
        <end position="66"/>
    </location>
</feature>
<evidence type="ECO:0000256" key="3">
    <source>
        <dbReference type="ARBA" id="ARBA00022692"/>
    </source>
</evidence>
<evidence type="ECO:0000256" key="4">
    <source>
        <dbReference type="ARBA" id="ARBA00022989"/>
    </source>
</evidence>
<sequence>MGVFDILVLAAALSMDAVAVSMTDGMSEPSMPLKKALSIGGFFGVFQALMPLIGYFVTGLVASAFLGVFERASAWVSFALLAFLGGKMIADGVRELRAAKEGDAPEETKTLSVGRLAAQAVATSVDALAVGVTLQMAAISPAGLFPPVGWSALIIGAVTFALCVPAVYLGKLIGNRLEDKARLIGGVVLVGIGLKILLEGIL</sequence>
<evidence type="ECO:0000256" key="1">
    <source>
        <dbReference type="ARBA" id="ARBA00022448"/>
    </source>
</evidence>
<keyword evidence="5 8" id="KW-0406">Ion transport</keyword>
<comment type="subcellular location">
    <subcellularLocation>
        <location evidence="8">Cell membrane</location>
        <topology evidence="8">Multi-pass membrane protein</topology>
    </subcellularLocation>
</comment>
<dbReference type="HAMAP" id="MF_01521">
    <property type="entry name" value="MntP_pump"/>
    <property type="match status" value="1"/>
</dbReference>
<evidence type="ECO:0000256" key="5">
    <source>
        <dbReference type="ARBA" id="ARBA00023065"/>
    </source>
</evidence>
<dbReference type="PANTHER" id="PTHR35529:SF1">
    <property type="entry name" value="MANGANESE EFFLUX PUMP MNTP-RELATED"/>
    <property type="match status" value="1"/>
</dbReference>
<dbReference type="Pfam" id="PF02659">
    <property type="entry name" value="Mntp"/>
    <property type="match status" value="1"/>
</dbReference>
<comment type="function">
    <text evidence="8">Probably functions as a manganese efflux pump.</text>
</comment>
<evidence type="ECO:0000256" key="7">
    <source>
        <dbReference type="ARBA" id="ARBA00023211"/>
    </source>
</evidence>
<reference evidence="9" key="1">
    <citation type="submission" date="2020-10" db="EMBL/GenBank/DDBJ databases">
        <authorList>
            <person name="Gilroy R."/>
        </authorList>
    </citation>
    <scope>NUCLEOTIDE SEQUENCE</scope>
    <source>
        <strain evidence="9">11687</strain>
    </source>
</reference>
<evidence type="ECO:0000313" key="10">
    <source>
        <dbReference type="Proteomes" id="UP000824081"/>
    </source>
</evidence>
<feature type="transmembrane region" description="Helical" evidence="8">
    <location>
        <begin position="181"/>
        <end position="198"/>
    </location>
</feature>
<evidence type="ECO:0000256" key="8">
    <source>
        <dbReference type="HAMAP-Rule" id="MF_01521"/>
    </source>
</evidence>
<keyword evidence="2 8" id="KW-1003">Cell membrane</keyword>
<evidence type="ECO:0000313" key="9">
    <source>
        <dbReference type="EMBL" id="HIU59368.1"/>
    </source>
</evidence>
<gene>
    <name evidence="8" type="primary">mntP</name>
    <name evidence="9" type="ORF">IAC57_04620</name>
</gene>
<keyword evidence="1 8" id="KW-0813">Transport</keyword>
<name>A0A9D1MF54_9FIRM</name>
<evidence type="ECO:0000256" key="6">
    <source>
        <dbReference type="ARBA" id="ARBA00023136"/>
    </source>
</evidence>
<organism evidence="9 10">
    <name type="scientific">Candidatus Scatosoma pullistercoris</name>
    <dbReference type="NCBI Taxonomy" id="2840934"/>
    <lineage>
        <taxon>Bacteria</taxon>
        <taxon>Bacillati</taxon>
        <taxon>Bacillota</taxon>
        <taxon>Clostridia</taxon>
        <taxon>Candidatus Scatosoma</taxon>
    </lineage>
</organism>
<dbReference type="Proteomes" id="UP000824081">
    <property type="component" value="Unassembled WGS sequence"/>
</dbReference>
<comment type="similarity">
    <text evidence="8">Belongs to the MntP (TC 9.B.29) family.</text>
</comment>
<protein>
    <recommendedName>
        <fullName evidence="8">Putative manganese efflux pump MntP</fullName>
    </recommendedName>
</protein>
<reference evidence="9" key="2">
    <citation type="journal article" date="2021" name="PeerJ">
        <title>Extensive microbial diversity within the chicken gut microbiome revealed by metagenomics and culture.</title>
        <authorList>
            <person name="Gilroy R."/>
            <person name="Ravi A."/>
            <person name="Getino M."/>
            <person name="Pursley I."/>
            <person name="Horton D.L."/>
            <person name="Alikhan N.F."/>
            <person name="Baker D."/>
            <person name="Gharbi K."/>
            <person name="Hall N."/>
            <person name="Watson M."/>
            <person name="Adriaenssens E.M."/>
            <person name="Foster-Nyarko E."/>
            <person name="Jarju S."/>
            <person name="Secka A."/>
            <person name="Antonio M."/>
            <person name="Oren A."/>
            <person name="Chaudhuri R.R."/>
            <person name="La Ragione R."/>
            <person name="Hildebrand F."/>
            <person name="Pallen M.J."/>
        </authorList>
    </citation>
    <scope>NUCLEOTIDE SEQUENCE</scope>
    <source>
        <strain evidence="9">11687</strain>
    </source>
</reference>
<feature type="transmembrane region" description="Helical" evidence="8">
    <location>
        <begin position="150"/>
        <end position="169"/>
    </location>
</feature>
<dbReference type="InterPro" id="IPR003810">
    <property type="entry name" value="Mntp/YtaF"/>
</dbReference>
<dbReference type="GO" id="GO:0005886">
    <property type="term" value="C:plasma membrane"/>
    <property type="evidence" value="ECO:0007669"/>
    <property type="project" value="UniProtKB-SubCell"/>
</dbReference>
<keyword evidence="3 8" id="KW-0812">Transmembrane</keyword>